<dbReference type="Proteomes" id="UP001201020">
    <property type="component" value="Chromosome"/>
</dbReference>
<name>A0A9Y1FMA4_9ARCH</name>
<reference evidence="2" key="1">
    <citation type="journal article" date="2022" name="Nat. Microbiol.">
        <title>Unique mobile elements and scalable gene flow at the prokaryote-eukaryote boundary revealed by circularized Asgard archaea genomes.</title>
        <authorList>
            <person name="Wu F."/>
            <person name="Speth D.R."/>
            <person name="Philosof A."/>
            <person name="Cremiere A."/>
            <person name="Narayanan A."/>
            <person name="Barco R.A."/>
            <person name="Connon S.A."/>
            <person name="Amend J.P."/>
            <person name="Antoshechkin I.A."/>
            <person name="Orphan V.J."/>
        </authorList>
    </citation>
    <scope>NUCLEOTIDE SEQUENCE</scope>
    <source>
        <strain evidence="2">PM71</strain>
    </source>
</reference>
<gene>
    <name evidence="2" type="ORF">K9W45_02865</name>
</gene>
<evidence type="ECO:0000313" key="2">
    <source>
        <dbReference type="EMBL" id="UJG41413.1"/>
    </source>
</evidence>
<accession>A0A9Y1FMA4</accession>
<dbReference type="EMBL" id="CP084166">
    <property type="protein sequence ID" value="UJG41413.1"/>
    <property type="molecule type" value="Genomic_DNA"/>
</dbReference>
<organism evidence="2">
    <name type="scientific">Candidatus Heimdallarchaeum aukensis</name>
    <dbReference type="NCBI Taxonomy" id="2876573"/>
    <lineage>
        <taxon>Archaea</taxon>
        <taxon>Promethearchaeati</taxon>
        <taxon>Candidatus Heimdallarchaeota</taxon>
        <taxon>Candidatus Heimdallarchaeia (ex Rinke et al. 2021) (nom. nud.)</taxon>
        <taxon>Candidatus Heimdallarchaeales</taxon>
        <taxon>Candidatus Heimdallarchaeaceae</taxon>
        <taxon>Candidatus Heimdallarchaeum</taxon>
    </lineage>
</organism>
<sequence>MADDETIEEKLNAMENKINELIQQVNSLKEQGQDIDNILNLLQVVVNTLQLSQAPFSVYRKTKSLTQTIVEKNPFLRYDEISKAIISALERKGPLNISQLTEAVRKERGTASRRIIRERVDKLLSKGLLIEDDEGFGRRIKINKDNELE</sequence>
<proteinExistence type="predicted"/>
<evidence type="ECO:0000256" key="1">
    <source>
        <dbReference type="SAM" id="Coils"/>
    </source>
</evidence>
<dbReference type="AlphaFoldDB" id="A0A9Y1FMA4"/>
<feature type="coiled-coil region" evidence="1">
    <location>
        <begin position="4"/>
        <end position="31"/>
    </location>
</feature>
<keyword evidence="1" id="KW-0175">Coiled coil</keyword>
<protein>
    <submittedName>
        <fullName evidence="2">Uncharacterized protein</fullName>
    </submittedName>
</protein>